<dbReference type="EMBL" id="JELX01002822">
    <property type="protein sequence ID" value="KYF54180.1"/>
    <property type="molecule type" value="Genomic_DNA"/>
</dbReference>
<reference evidence="1 2" key="1">
    <citation type="submission" date="2014-02" db="EMBL/GenBank/DDBJ databases">
        <title>The small core and large imbalanced accessory genome model reveals a collaborative survival strategy of Sorangium cellulosum strains in nature.</title>
        <authorList>
            <person name="Han K."/>
            <person name="Peng R."/>
            <person name="Blom J."/>
            <person name="Li Y.-Z."/>
        </authorList>
    </citation>
    <scope>NUCLEOTIDE SEQUENCE [LARGE SCALE GENOMIC DNA]</scope>
    <source>
        <strain evidence="1 2">So0157-18</strain>
    </source>
</reference>
<sequence length="123" mass="13079">MVEYGLVGLDCQSSMSETLRVEVGYSTSEGVMWDKSLAVTIDDVRLGLPEEYSQAILQALSSAVATKLSPGVLRLAEAAHGAVGSSPSFFAKLSFAAVELMFLDVSDAPDELLAKLLRRILVG</sequence>
<evidence type="ECO:0000313" key="2">
    <source>
        <dbReference type="Proteomes" id="UP000075604"/>
    </source>
</evidence>
<name>A0A150PEU9_SORCE</name>
<dbReference type="Proteomes" id="UP000075604">
    <property type="component" value="Unassembled WGS sequence"/>
</dbReference>
<comment type="caution">
    <text evidence="1">The sequence shown here is derived from an EMBL/GenBank/DDBJ whole genome shotgun (WGS) entry which is preliminary data.</text>
</comment>
<protein>
    <submittedName>
        <fullName evidence="1">Uncharacterized protein</fullName>
    </submittedName>
</protein>
<proteinExistence type="predicted"/>
<evidence type="ECO:0000313" key="1">
    <source>
        <dbReference type="EMBL" id="KYF54180.1"/>
    </source>
</evidence>
<organism evidence="1 2">
    <name type="scientific">Sorangium cellulosum</name>
    <name type="common">Polyangium cellulosum</name>
    <dbReference type="NCBI Taxonomy" id="56"/>
    <lineage>
        <taxon>Bacteria</taxon>
        <taxon>Pseudomonadati</taxon>
        <taxon>Myxococcota</taxon>
        <taxon>Polyangia</taxon>
        <taxon>Polyangiales</taxon>
        <taxon>Polyangiaceae</taxon>
        <taxon>Sorangium</taxon>
    </lineage>
</organism>
<accession>A0A150PEU9</accession>
<gene>
    <name evidence="1" type="ORF">BE04_28615</name>
</gene>
<dbReference type="AlphaFoldDB" id="A0A150PEU9"/>